<evidence type="ECO:0008006" key="7">
    <source>
        <dbReference type="Google" id="ProtNLM"/>
    </source>
</evidence>
<keyword evidence="1" id="KW-0833">Ubl conjugation pathway</keyword>
<name>A0A8H6SU75_MYCCL</name>
<dbReference type="Pfam" id="PF08059">
    <property type="entry name" value="SEP"/>
    <property type="match status" value="1"/>
</dbReference>
<dbReference type="CDD" id="cd01770">
    <property type="entry name" value="UBX_UBXN2"/>
    <property type="match status" value="1"/>
</dbReference>
<dbReference type="Gene3D" id="3.30.420.210">
    <property type="entry name" value="SEP domain"/>
    <property type="match status" value="1"/>
</dbReference>
<dbReference type="Gene3D" id="3.10.20.90">
    <property type="entry name" value="Phosphatidylinositol 3-kinase Catalytic Subunit, Chain A, domain 1"/>
    <property type="match status" value="1"/>
</dbReference>
<dbReference type="InterPro" id="IPR036241">
    <property type="entry name" value="NSFL1C_SEP_dom_sf"/>
</dbReference>
<feature type="domain" description="UBX" evidence="3">
    <location>
        <begin position="222"/>
        <end position="299"/>
    </location>
</feature>
<dbReference type="SMART" id="SM00553">
    <property type="entry name" value="SEP"/>
    <property type="match status" value="1"/>
</dbReference>
<evidence type="ECO:0000256" key="1">
    <source>
        <dbReference type="ARBA" id="ARBA00022786"/>
    </source>
</evidence>
<dbReference type="Proteomes" id="UP000613580">
    <property type="component" value="Unassembled WGS sequence"/>
</dbReference>
<feature type="region of interest" description="Disordered" evidence="2">
    <location>
        <begin position="1"/>
        <end position="99"/>
    </location>
</feature>
<dbReference type="SUPFAM" id="SSF102848">
    <property type="entry name" value="NSFL1 (p97 ATPase) cofactor p47, SEP domain"/>
    <property type="match status" value="1"/>
</dbReference>
<dbReference type="PROSITE" id="PS51399">
    <property type="entry name" value="SEP"/>
    <property type="match status" value="1"/>
</dbReference>
<reference evidence="5" key="1">
    <citation type="submission" date="2020-05" db="EMBL/GenBank/DDBJ databases">
        <title>Mycena genomes resolve the evolution of fungal bioluminescence.</title>
        <authorList>
            <person name="Tsai I.J."/>
        </authorList>
    </citation>
    <scope>NUCLEOTIDE SEQUENCE</scope>
    <source>
        <strain evidence="5">110903Hualien_Pintung</strain>
    </source>
</reference>
<dbReference type="PANTHER" id="PTHR23333">
    <property type="entry name" value="UBX DOMAIN CONTAINING PROTEIN"/>
    <property type="match status" value="1"/>
</dbReference>
<dbReference type="GO" id="GO:0005829">
    <property type="term" value="C:cytosol"/>
    <property type="evidence" value="ECO:0007669"/>
    <property type="project" value="TreeGrafter"/>
</dbReference>
<keyword evidence="6" id="KW-1185">Reference proteome</keyword>
<dbReference type="SUPFAM" id="SSF54236">
    <property type="entry name" value="Ubiquitin-like"/>
    <property type="match status" value="1"/>
</dbReference>
<comment type="caution">
    <text evidence="5">The sequence shown here is derived from an EMBL/GenBank/DDBJ whole genome shotgun (WGS) entry which is preliminary data.</text>
</comment>
<feature type="compositionally biased region" description="Gly residues" evidence="2">
    <location>
        <begin position="76"/>
        <end position="98"/>
    </location>
</feature>
<accession>A0A8H6SU75</accession>
<dbReference type="InterPro" id="IPR012989">
    <property type="entry name" value="SEP_domain"/>
</dbReference>
<dbReference type="Pfam" id="PF00789">
    <property type="entry name" value="UBX"/>
    <property type="match status" value="1"/>
</dbReference>
<gene>
    <name evidence="5" type="ORF">HMN09_00847400</name>
</gene>
<feature type="compositionally biased region" description="Low complexity" evidence="2">
    <location>
        <begin position="188"/>
        <end position="207"/>
    </location>
</feature>
<feature type="compositionally biased region" description="Acidic residues" evidence="2">
    <location>
        <begin position="8"/>
        <end position="18"/>
    </location>
</feature>
<dbReference type="InterPro" id="IPR001012">
    <property type="entry name" value="UBX_dom"/>
</dbReference>
<proteinExistence type="predicted"/>
<dbReference type="SMART" id="SM00166">
    <property type="entry name" value="UBX"/>
    <property type="match status" value="1"/>
</dbReference>
<dbReference type="PROSITE" id="PS50033">
    <property type="entry name" value="UBX"/>
    <property type="match status" value="1"/>
</dbReference>
<dbReference type="OrthoDB" id="25887at2759"/>
<evidence type="ECO:0000313" key="5">
    <source>
        <dbReference type="EMBL" id="KAF7304452.1"/>
    </source>
</evidence>
<evidence type="ECO:0000259" key="4">
    <source>
        <dbReference type="PROSITE" id="PS51399"/>
    </source>
</evidence>
<sequence>MSGRFSAQDEDDERDQEGETWFAGGERSGVAVQNPNRGGGGGRVDDLVQGLLKKAEREGAARNAGGSSQGTSSSAFGGGGHTLGGGFVGGPSAGGSGSGPTVVRRMIFWRQGFTVDDGSGEGDGELRRYDDPANAAILKLIDAGQAPLSILNVRPDEEVDVQVEKRNDEDWVPPPVKPFSGTGNRLGAPTPASAATSSTTPNASLPAGRSAESINTRFAVDQTLPMTSVQVRLADGTRIVCRMNLTHTVGDLRNFINASRPENLTRAYTIGTTFPNRTLEDDSQTVEAAGVGGAVVVQRWV</sequence>
<dbReference type="GO" id="GO:0043130">
    <property type="term" value="F:ubiquitin binding"/>
    <property type="evidence" value="ECO:0007669"/>
    <property type="project" value="TreeGrafter"/>
</dbReference>
<dbReference type="FunFam" id="3.10.20.90:FF:000179">
    <property type="entry name" value="Plant UBX domain-containing protein 4"/>
    <property type="match status" value="1"/>
</dbReference>
<dbReference type="GO" id="GO:0061025">
    <property type="term" value="P:membrane fusion"/>
    <property type="evidence" value="ECO:0007669"/>
    <property type="project" value="TreeGrafter"/>
</dbReference>
<dbReference type="GO" id="GO:0043161">
    <property type="term" value="P:proteasome-mediated ubiquitin-dependent protein catabolic process"/>
    <property type="evidence" value="ECO:0007669"/>
    <property type="project" value="TreeGrafter"/>
</dbReference>
<feature type="compositionally biased region" description="Low complexity" evidence="2">
    <location>
        <begin position="61"/>
        <end position="75"/>
    </location>
</feature>
<dbReference type="FunFam" id="3.30.420.210:FF:000002">
    <property type="entry name" value="UBX domain-containing protein 1"/>
    <property type="match status" value="1"/>
</dbReference>
<dbReference type="GO" id="GO:0007030">
    <property type="term" value="P:Golgi organization"/>
    <property type="evidence" value="ECO:0007669"/>
    <property type="project" value="TreeGrafter"/>
</dbReference>
<dbReference type="GO" id="GO:0031468">
    <property type="term" value="P:nuclear membrane reassembly"/>
    <property type="evidence" value="ECO:0007669"/>
    <property type="project" value="TreeGrafter"/>
</dbReference>
<dbReference type="InterPro" id="IPR029071">
    <property type="entry name" value="Ubiquitin-like_domsf"/>
</dbReference>
<dbReference type="GO" id="GO:0005634">
    <property type="term" value="C:nucleus"/>
    <property type="evidence" value="ECO:0007669"/>
    <property type="project" value="TreeGrafter"/>
</dbReference>
<dbReference type="EMBL" id="JACAZE010000011">
    <property type="protein sequence ID" value="KAF7304452.1"/>
    <property type="molecule type" value="Genomic_DNA"/>
</dbReference>
<dbReference type="PANTHER" id="PTHR23333:SF20">
    <property type="entry name" value="NSFL1 COFACTOR P47"/>
    <property type="match status" value="1"/>
</dbReference>
<evidence type="ECO:0000313" key="6">
    <source>
        <dbReference type="Proteomes" id="UP000613580"/>
    </source>
</evidence>
<evidence type="ECO:0000259" key="3">
    <source>
        <dbReference type="PROSITE" id="PS50033"/>
    </source>
</evidence>
<protein>
    <recommendedName>
        <fullName evidence="7">SEP-domain-containing protein</fullName>
    </recommendedName>
</protein>
<organism evidence="5 6">
    <name type="scientific">Mycena chlorophos</name>
    <name type="common">Agaric fungus</name>
    <name type="synonym">Agaricus chlorophos</name>
    <dbReference type="NCBI Taxonomy" id="658473"/>
    <lineage>
        <taxon>Eukaryota</taxon>
        <taxon>Fungi</taxon>
        <taxon>Dikarya</taxon>
        <taxon>Basidiomycota</taxon>
        <taxon>Agaricomycotina</taxon>
        <taxon>Agaricomycetes</taxon>
        <taxon>Agaricomycetidae</taxon>
        <taxon>Agaricales</taxon>
        <taxon>Marasmiineae</taxon>
        <taxon>Mycenaceae</taxon>
        <taxon>Mycena</taxon>
    </lineage>
</organism>
<feature type="domain" description="SEP" evidence="4">
    <location>
        <begin position="101"/>
        <end position="172"/>
    </location>
</feature>
<dbReference type="GO" id="GO:0000045">
    <property type="term" value="P:autophagosome assembly"/>
    <property type="evidence" value="ECO:0007669"/>
    <property type="project" value="TreeGrafter"/>
</dbReference>
<feature type="region of interest" description="Disordered" evidence="2">
    <location>
        <begin position="169"/>
        <end position="209"/>
    </location>
</feature>
<dbReference type="AlphaFoldDB" id="A0A8H6SU75"/>
<evidence type="ECO:0000256" key="2">
    <source>
        <dbReference type="SAM" id="MobiDB-lite"/>
    </source>
</evidence>